<feature type="chain" id="PRO_5002258934" description="Myb-like domain-containing protein" evidence="2">
    <location>
        <begin position="20"/>
        <end position="150"/>
    </location>
</feature>
<dbReference type="KEGG" id="mng:MNEG_11872"/>
<accession>A0A0D2MMW4</accession>
<keyword evidence="4" id="KW-1185">Reference proteome</keyword>
<organism evidence="3 4">
    <name type="scientific">Monoraphidium neglectum</name>
    <dbReference type="NCBI Taxonomy" id="145388"/>
    <lineage>
        <taxon>Eukaryota</taxon>
        <taxon>Viridiplantae</taxon>
        <taxon>Chlorophyta</taxon>
        <taxon>core chlorophytes</taxon>
        <taxon>Chlorophyceae</taxon>
        <taxon>CS clade</taxon>
        <taxon>Sphaeropleales</taxon>
        <taxon>Selenastraceae</taxon>
        <taxon>Monoraphidium</taxon>
    </lineage>
</organism>
<feature type="signal peptide" evidence="2">
    <location>
        <begin position="1"/>
        <end position="19"/>
    </location>
</feature>
<feature type="region of interest" description="Disordered" evidence="1">
    <location>
        <begin position="29"/>
        <end position="58"/>
    </location>
</feature>
<keyword evidence="2" id="KW-0732">Signal</keyword>
<sequence length="150" mass="15703">MLAVVEAGVGILLLGCSWGTKHCRKCYNASKKRGPADNGGGGAKKPRQAPDQANTAARLPWTPAQVEALLRGAEAFVADALHREGAKPAKISWEFAEDAPELEGATPQQLSSKWQRMTEKAAGGAAAGAKGMTEEIRERVNAVVNAVLAA</sequence>
<reference evidence="3 4" key="1">
    <citation type="journal article" date="2013" name="BMC Genomics">
        <title>Reconstruction of the lipid metabolism for the microalga Monoraphidium neglectum from its genome sequence reveals characteristics suitable for biofuel production.</title>
        <authorList>
            <person name="Bogen C."/>
            <person name="Al-Dilaimi A."/>
            <person name="Albersmeier A."/>
            <person name="Wichmann J."/>
            <person name="Grundmann M."/>
            <person name="Rupp O."/>
            <person name="Lauersen K.J."/>
            <person name="Blifernez-Klassen O."/>
            <person name="Kalinowski J."/>
            <person name="Goesmann A."/>
            <person name="Mussgnug J.H."/>
            <person name="Kruse O."/>
        </authorList>
    </citation>
    <scope>NUCLEOTIDE SEQUENCE [LARGE SCALE GENOMIC DNA]</scope>
    <source>
        <strain evidence="3 4">SAG 48.87</strain>
    </source>
</reference>
<dbReference type="GeneID" id="25729178"/>
<evidence type="ECO:0000313" key="4">
    <source>
        <dbReference type="Proteomes" id="UP000054498"/>
    </source>
</evidence>
<dbReference type="AlphaFoldDB" id="A0A0D2MMW4"/>
<evidence type="ECO:0000313" key="3">
    <source>
        <dbReference type="EMBL" id="KIY96090.1"/>
    </source>
</evidence>
<proteinExistence type="predicted"/>
<evidence type="ECO:0000256" key="1">
    <source>
        <dbReference type="SAM" id="MobiDB-lite"/>
    </source>
</evidence>
<evidence type="ECO:0008006" key="5">
    <source>
        <dbReference type="Google" id="ProtNLM"/>
    </source>
</evidence>
<gene>
    <name evidence="3" type="ORF">MNEG_11872</name>
</gene>
<dbReference type="Proteomes" id="UP000054498">
    <property type="component" value="Unassembled WGS sequence"/>
</dbReference>
<evidence type="ECO:0000256" key="2">
    <source>
        <dbReference type="SAM" id="SignalP"/>
    </source>
</evidence>
<dbReference type="RefSeq" id="XP_013895110.1">
    <property type="nucleotide sequence ID" value="XM_014039656.1"/>
</dbReference>
<name>A0A0D2MMW4_9CHLO</name>
<dbReference type="EMBL" id="KK103165">
    <property type="protein sequence ID" value="KIY96090.1"/>
    <property type="molecule type" value="Genomic_DNA"/>
</dbReference>
<protein>
    <recommendedName>
        <fullName evidence="5">Myb-like domain-containing protein</fullName>
    </recommendedName>
</protein>